<name>A0A8S5SSP2_9CAUD</name>
<accession>A0A8S5SSP2</accession>
<dbReference type="EMBL" id="BK032667">
    <property type="protein sequence ID" value="DAF53974.1"/>
    <property type="molecule type" value="Genomic_DNA"/>
</dbReference>
<protein>
    <submittedName>
        <fullName evidence="1">Uncharacterized protein</fullName>
    </submittedName>
</protein>
<evidence type="ECO:0000313" key="1">
    <source>
        <dbReference type="EMBL" id="DAF53974.1"/>
    </source>
</evidence>
<sequence length="43" mass="4970">MEFVFCTSIYNISCLQHTIFLVILSHQQDALTTMKVTLLKIKP</sequence>
<proteinExistence type="predicted"/>
<reference evidence="1" key="1">
    <citation type="journal article" date="2021" name="Proc. Natl. Acad. Sci. U.S.A.">
        <title>A Catalog of Tens of Thousands of Viruses from Human Metagenomes Reveals Hidden Associations with Chronic Diseases.</title>
        <authorList>
            <person name="Tisza M.J."/>
            <person name="Buck C.B."/>
        </authorList>
    </citation>
    <scope>NUCLEOTIDE SEQUENCE</scope>
    <source>
        <strain evidence="1">CttuC6</strain>
    </source>
</reference>
<organism evidence="1">
    <name type="scientific">Siphoviridae sp. cttuC6</name>
    <dbReference type="NCBI Taxonomy" id="2827962"/>
    <lineage>
        <taxon>Viruses</taxon>
        <taxon>Duplodnaviria</taxon>
        <taxon>Heunggongvirae</taxon>
        <taxon>Uroviricota</taxon>
        <taxon>Caudoviricetes</taxon>
    </lineage>
</organism>